<dbReference type="AlphaFoldDB" id="A0A4Y2AY46"/>
<dbReference type="Proteomes" id="UP000499080">
    <property type="component" value="Unassembled WGS sequence"/>
</dbReference>
<dbReference type="InterPro" id="IPR036397">
    <property type="entry name" value="RNaseH_sf"/>
</dbReference>
<dbReference type="GO" id="GO:0003676">
    <property type="term" value="F:nucleic acid binding"/>
    <property type="evidence" value="ECO:0007669"/>
    <property type="project" value="InterPro"/>
</dbReference>
<accession>A0A4Y2AY46</accession>
<evidence type="ECO:0000313" key="2">
    <source>
        <dbReference type="Proteomes" id="UP000499080"/>
    </source>
</evidence>
<evidence type="ECO:0000313" key="1">
    <source>
        <dbReference type="EMBL" id="GBL84688.1"/>
    </source>
</evidence>
<name>A0A4Y2AY46_ARAVE</name>
<organism evidence="1 2">
    <name type="scientific">Araneus ventricosus</name>
    <name type="common">Orbweaver spider</name>
    <name type="synonym">Epeira ventricosa</name>
    <dbReference type="NCBI Taxonomy" id="182803"/>
    <lineage>
        <taxon>Eukaryota</taxon>
        <taxon>Metazoa</taxon>
        <taxon>Ecdysozoa</taxon>
        <taxon>Arthropoda</taxon>
        <taxon>Chelicerata</taxon>
        <taxon>Arachnida</taxon>
        <taxon>Araneae</taxon>
        <taxon>Araneomorphae</taxon>
        <taxon>Entelegynae</taxon>
        <taxon>Araneoidea</taxon>
        <taxon>Araneidae</taxon>
        <taxon>Araneus</taxon>
    </lineage>
</organism>
<keyword evidence="2" id="KW-1185">Reference proteome</keyword>
<gene>
    <name evidence="1" type="ORF">AVEN_191140_1</name>
</gene>
<dbReference type="OrthoDB" id="6435573at2759"/>
<evidence type="ECO:0008006" key="3">
    <source>
        <dbReference type="Google" id="ProtNLM"/>
    </source>
</evidence>
<proteinExistence type="predicted"/>
<sequence length="120" mass="13783">MRTGSNLLCTRKERNGISLRISELRQFVLEPFIKPGVHCIQTKDRSRISAAQLTPLFDHPPYSPDLAPGDLHLFLKLKVFLGCKRFGRDKELEIALTIRLNELAAEEYDMGILKLVDRYD</sequence>
<comment type="caution">
    <text evidence="1">The sequence shown here is derived from an EMBL/GenBank/DDBJ whole genome shotgun (WGS) entry which is preliminary data.</text>
</comment>
<dbReference type="EMBL" id="BGPR01000038">
    <property type="protein sequence ID" value="GBL84688.1"/>
    <property type="molecule type" value="Genomic_DNA"/>
</dbReference>
<reference evidence="1 2" key="1">
    <citation type="journal article" date="2019" name="Sci. Rep.">
        <title>Orb-weaving spider Araneus ventricosus genome elucidates the spidroin gene catalogue.</title>
        <authorList>
            <person name="Kono N."/>
            <person name="Nakamura H."/>
            <person name="Ohtoshi R."/>
            <person name="Moran D.A.P."/>
            <person name="Shinohara A."/>
            <person name="Yoshida Y."/>
            <person name="Fujiwara M."/>
            <person name="Mori M."/>
            <person name="Tomita M."/>
            <person name="Arakawa K."/>
        </authorList>
    </citation>
    <scope>NUCLEOTIDE SEQUENCE [LARGE SCALE GENOMIC DNA]</scope>
</reference>
<dbReference type="Gene3D" id="3.30.420.10">
    <property type="entry name" value="Ribonuclease H-like superfamily/Ribonuclease H"/>
    <property type="match status" value="1"/>
</dbReference>
<protein>
    <recommendedName>
        <fullName evidence="3">Histone-lysine N-methyltransferase SETMAR</fullName>
    </recommendedName>
</protein>